<dbReference type="GO" id="GO:0005737">
    <property type="term" value="C:cytoplasm"/>
    <property type="evidence" value="ECO:0007669"/>
    <property type="project" value="UniProtKB-SubCell"/>
</dbReference>
<dbReference type="SUPFAM" id="SSF53098">
    <property type="entry name" value="Ribonuclease H-like"/>
    <property type="match status" value="1"/>
</dbReference>
<evidence type="ECO:0000256" key="4">
    <source>
        <dbReference type="ARBA" id="ARBA00004496"/>
    </source>
</evidence>
<reference evidence="18" key="2">
    <citation type="journal article" date="2021" name="PeerJ">
        <title>Extensive microbial diversity within the chicken gut microbiome revealed by metagenomics and culture.</title>
        <authorList>
            <person name="Gilroy R."/>
            <person name="Ravi A."/>
            <person name="Getino M."/>
            <person name="Pursley I."/>
            <person name="Horton D.L."/>
            <person name="Alikhan N.F."/>
            <person name="Baker D."/>
            <person name="Gharbi K."/>
            <person name="Hall N."/>
            <person name="Watson M."/>
            <person name="Adriaenssens E.M."/>
            <person name="Foster-Nyarko E."/>
            <person name="Jarju S."/>
            <person name="Secka A."/>
            <person name="Antonio M."/>
            <person name="Oren A."/>
            <person name="Chaudhuri R.R."/>
            <person name="La Ragione R."/>
            <person name="Hildebrand F."/>
            <person name="Pallen M.J."/>
        </authorList>
    </citation>
    <scope>NUCLEOTIDE SEQUENCE</scope>
    <source>
        <strain evidence="18">ChiGjej3B3-5194</strain>
    </source>
</reference>
<evidence type="ECO:0000256" key="10">
    <source>
        <dbReference type="ARBA" id="ARBA00022723"/>
    </source>
</evidence>
<feature type="domain" description="RNase H type-2" evidence="17">
    <location>
        <begin position="16"/>
        <end position="203"/>
    </location>
</feature>
<evidence type="ECO:0000256" key="9">
    <source>
        <dbReference type="ARBA" id="ARBA00022722"/>
    </source>
</evidence>
<gene>
    <name evidence="14" type="primary">rnhB</name>
    <name evidence="18" type="ORF">IAD02_04210</name>
</gene>
<evidence type="ECO:0000256" key="12">
    <source>
        <dbReference type="ARBA" id="ARBA00022801"/>
    </source>
</evidence>
<dbReference type="Gene3D" id="3.30.420.10">
    <property type="entry name" value="Ribonuclease H-like superfamily/Ribonuclease H"/>
    <property type="match status" value="1"/>
</dbReference>
<evidence type="ECO:0000313" key="19">
    <source>
        <dbReference type="Proteomes" id="UP000886742"/>
    </source>
</evidence>
<comment type="similarity">
    <text evidence="5 14 16">Belongs to the RNase HII family.</text>
</comment>
<comment type="cofactor">
    <cofactor evidence="2">
        <name>Mg(2+)</name>
        <dbReference type="ChEBI" id="CHEBI:18420"/>
    </cofactor>
</comment>
<dbReference type="PROSITE" id="PS51975">
    <property type="entry name" value="RNASE_H_2"/>
    <property type="match status" value="1"/>
</dbReference>
<comment type="cofactor">
    <cofactor evidence="14 15">
        <name>Mn(2+)</name>
        <dbReference type="ChEBI" id="CHEBI:29035"/>
    </cofactor>
    <cofactor evidence="14 15">
        <name>Mg(2+)</name>
        <dbReference type="ChEBI" id="CHEBI:18420"/>
    </cofactor>
    <text evidence="14 15">Manganese or magnesium. Binds 1 divalent metal ion per monomer in the absence of substrate. May bind a second metal ion after substrate binding.</text>
</comment>
<feature type="binding site" evidence="14 15">
    <location>
        <position position="22"/>
    </location>
    <ligand>
        <name>a divalent metal cation</name>
        <dbReference type="ChEBI" id="CHEBI:60240"/>
    </ligand>
</feature>
<comment type="caution">
    <text evidence="18">The sequence shown here is derived from an EMBL/GenBank/DDBJ whole genome shotgun (WGS) entry which is preliminary data.</text>
</comment>
<dbReference type="InterPro" id="IPR012337">
    <property type="entry name" value="RNaseH-like_sf"/>
</dbReference>
<protein>
    <recommendedName>
        <fullName evidence="7 14">Ribonuclease HII</fullName>
        <shortName evidence="14">RNase HII</shortName>
        <ecNumber evidence="6 14">3.1.26.4</ecNumber>
    </recommendedName>
</protein>
<dbReference type="InterPro" id="IPR001352">
    <property type="entry name" value="RNase_HII/HIII"/>
</dbReference>
<dbReference type="GO" id="GO:0003723">
    <property type="term" value="F:RNA binding"/>
    <property type="evidence" value="ECO:0007669"/>
    <property type="project" value="UniProtKB-UniRule"/>
</dbReference>
<dbReference type="InterPro" id="IPR022898">
    <property type="entry name" value="RNase_HII"/>
</dbReference>
<keyword evidence="11 14" id="KW-0255">Endonuclease</keyword>
<evidence type="ECO:0000259" key="17">
    <source>
        <dbReference type="PROSITE" id="PS51975"/>
    </source>
</evidence>
<organism evidence="18 19">
    <name type="scientific">Candidatus Enterousia intestinigallinarum</name>
    <dbReference type="NCBI Taxonomy" id="2840790"/>
    <lineage>
        <taxon>Bacteria</taxon>
        <taxon>Pseudomonadati</taxon>
        <taxon>Pseudomonadota</taxon>
        <taxon>Alphaproteobacteria</taxon>
        <taxon>Candidatus Enterousia</taxon>
    </lineage>
</organism>
<dbReference type="Pfam" id="PF01351">
    <property type="entry name" value="RNase_HII"/>
    <property type="match status" value="1"/>
</dbReference>
<evidence type="ECO:0000256" key="7">
    <source>
        <dbReference type="ARBA" id="ARBA00019179"/>
    </source>
</evidence>
<dbReference type="InterPro" id="IPR024567">
    <property type="entry name" value="RNase_HII/HIII_dom"/>
</dbReference>
<keyword evidence="10 14" id="KW-0479">Metal-binding</keyword>
<evidence type="ECO:0000256" key="2">
    <source>
        <dbReference type="ARBA" id="ARBA00001946"/>
    </source>
</evidence>
<comment type="function">
    <text evidence="3 14 16">Endonuclease that specifically degrades the RNA of RNA-DNA hybrids.</text>
</comment>
<feature type="binding site" evidence="14 15">
    <location>
        <position position="23"/>
    </location>
    <ligand>
        <name>a divalent metal cation</name>
        <dbReference type="ChEBI" id="CHEBI:60240"/>
    </ligand>
</feature>
<dbReference type="InterPro" id="IPR036397">
    <property type="entry name" value="RNaseH_sf"/>
</dbReference>
<accession>A0A9D1JXP8</accession>
<name>A0A9D1JXP8_9PROT</name>
<dbReference type="PANTHER" id="PTHR10954">
    <property type="entry name" value="RIBONUCLEASE H2 SUBUNIT A"/>
    <property type="match status" value="1"/>
</dbReference>
<evidence type="ECO:0000256" key="1">
    <source>
        <dbReference type="ARBA" id="ARBA00000077"/>
    </source>
</evidence>
<dbReference type="GO" id="GO:0043137">
    <property type="term" value="P:DNA replication, removal of RNA primer"/>
    <property type="evidence" value="ECO:0007669"/>
    <property type="project" value="TreeGrafter"/>
</dbReference>
<sequence>MKTCPTFDIENETGFDIVAGVDEAGRGPLCGPVVAAAVIFPHRDIKIPVVIRDSKQMTPHMRAAALDWITHNTIWATGACSPSEIDEMNILNASLTAMTRAVQKLSRAPQFCLIDGNRLPPLLTGRAVVRGDATSLSIAAASIIAKETRDKIMHELAAQYPMYGWDKNSGYPTAEHLHAIEKYGINEHYRKTYKPVKERIQEK</sequence>
<evidence type="ECO:0000256" key="6">
    <source>
        <dbReference type="ARBA" id="ARBA00012180"/>
    </source>
</evidence>
<evidence type="ECO:0000256" key="3">
    <source>
        <dbReference type="ARBA" id="ARBA00004065"/>
    </source>
</evidence>
<dbReference type="NCBIfam" id="NF000595">
    <property type="entry name" value="PRK00015.1-3"/>
    <property type="match status" value="1"/>
</dbReference>
<dbReference type="AlphaFoldDB" id="A0A9D1JXP8"/>
<dbReference type="PANTHER" id="PTHR10954:SF18">
    <property type="entry name" value="RIBONUCLEASE HII"/>
    <property type="match status" value="1"/>
</dbReference>
<dbReference type="Proteomes" id="UP000886742">
    <property type="component" value="Unassembled WGS sequence"/>
</dbReference>
<comment type="catalytic activity">
    <reaction evidence="1 14 15 16">
        <text>Endonucleolytic cleavage to 5'-phosphomonoester.</text>
        <dbReference type="EC" id="3.1.26.4"/>
    </reaction>
</comment>
<evidence type="ECO:0000256" key="8">
    <source>
        <dbReference type="ARBA" id="ARBA00022490"/>
    </source>
</evidence>
<evidence type="ECO:0000256" key="11">
    <source>
        <dbReference type="ARBA" id="ARBA00022759"/>
    </source>
</evidence>
<evidence type="ECO:0000256" key="13">
    <source>
        <dbReference type="ARBA" id="ARBA00023211"/>
    </source>
</evidence>
<keyword evidence="9 14" id="KW-0540">Nuclease</keyword>
<dbReference type="GO" id="GO:0030145">
    <property type="term" value="F:manganese ion binding"/>
    <property type="evidence" value="ECO:0007669"/>
    <property type="project" value="UniProtKB-UniRule"/>
</dbReference>
<feature type="binding site" evidence="14 15">
    <location>
        <position position="115"/>
    </location>
    <ligand>
        <name>a divalent metal cation</name>
        <dbReference type="ChEBI" id="CHEBI:60240"/>
    </ligand>
</feature>
<dbReference type="EC" id="3.1.26.4" evidence="6 14"/>
<evidence type="ECO:0000256" key="14">
    <source>
        <dbReference type="HAMAP-Rule" id="MF_00052"/>
    </source>
</evidence>
<dbReference type="GO" id="GO:0032299">
    <property type="term" value="C:ribonuclease H2 complex"/>
    <property type="evidence" value="ECO:0007669"/>
    <property type="project" value="TreeGrafter"/>
</dbReference>
<dbReference type="GO" id="GO:0004523">
    <property type="term" value="F:RNA-DNA hybrid ribonuclease activity"/>
    <property type="evidence" value="ECO:0007669"/>
    <property type="project" value="UniProtKB-UniRule"/>
</dbReference>
<dbReference type="GO" id="GO:0006298">
    <property type="term" value="P:mismatch repair"/>
    <property type="evidence" value="ECO:0007669"/>
    <property type="project" value="TreeGrafter"/>
</dbReference>
<dbReference type="CDD" id="cd07182">
    <property type="entry name" value="RNase_HII_bacteria_HII_like"/>
    <property type="match status" value="1"/>
</dbReference>
<keyword evidence="13 14" id="KW-0464">Manganese</keyword>
<evidence type="ECO:0000256" key="15">
    <source>
        <dbReference type="PROSITE-ProRule" id="PRU01319"/>
    </source>
</evidence>
<dbReference type="HAMAP" id="MF_00052_B">
    <property type="entry name" value="RNase_HII_B"/>
    <property type="match status" value="1"/>
</dbReference>
<comment type="subcellular location">
    <subcellularLocation>
        <location evidence="4 14">Cytoplasm</location>
    </subcellularLocation>
</comment>
<dbReference type="EMBL" id="DVJI01000012">
    <property type="protein sequence ID" value="HIS71156.1"/>
    <property type="molecule type" value="Genomic_DNA"/>
</dbReference>
<proteinExistence type="inferred from homology"/>
<keyword evidence="12 14" id="KW-0378">Hydrolase</keyword>
<evidence type="ECO:0000256" key="5">
    <source>
        <dbReference type="ARBA" id="ARBA00007383"/>
    </source>
</evidence>
<reference evidence="18" key="1">
    <citation type="submission" date="2020-10" db="EMBL/GenBank/DDBJ databases">
        <authorList>
            <person name="Gilroy R."/>
        </authorList>
    </citation>
    <scope>NUCLEOTIDE SEQUENCE</scope>
    <source>
        <strain evidence="18">ChiGjej3B3-5194</strain>
    </source>
</reference>
<keyword evidence="8 14" id="KW-0963">Cytoplasm</keyword>
<evidence type="ECO:0000256" key="16">
    <source>
        <dbReference type="RuleBase" id="RU003515"/>
    </source>
</evidence>
<evidence type="ECO:0000313" key="18">
    <source>
        <dbReference type="EMBL" id="HIS71156.1"/>
    </source>
</evidence>